<proteinExistence type="predicted"/>
<evidence type="ECO:0000313" key="2">
    <source>
        <dbReference type="EMBL" id="MBC2666055.1"/>
    </source>
</evidence>
<evidence type="ECO:0000313" key="3">
    <source>
        <dbReference type="Proteomes" id="UP000566813"/>
    </source>
</evidence>
<accession>A0A7X1FSB9</accession>
<dbReference type="EMBL" id="JACLAW010000007">
    <property type="protein sequence ID" value="MBC2666055.1"/>
    <property type="molecule type" value="Genomic_DNA"/>
</dbReference>
<name>A0A7X1FSB9_9SPHN</name>
<evidence type="ECO:0000256" key="1">
    <source>
        <dbReference type="SAM" id="MobiDB-lite"/>
    </source>
</evidence>
<comment type="caution">
    <text evidence="2">The sequence shown here is derived from an EMBL/GenBank/DDBJ whole genome shotgun (WGS) entry which is preliminary data.</text>
</comment>
<dbReference type="RefSeq" id="WP_185664353.1">
    <property type="nucleotide sequence ID" value="NZ_JACLAW010000007.1"/>
</dbReference>
<sequence>MDMPIYTPSKPRISAANLIVPTSAPDRTPDPAITSAPDPTLAPTPVPAPGESAQGEESIPAAASASPTPPTKGLSPVEIDPTAAFRRIRAILDKCDGNRHTRALVAIHACIDEGIDTRGRIVRALKTLERNCDYKHINIILKEATGSNPDFHWWSRDSEGIYTNHPLPD</sequence>
<feature type="region of interest" description="Disordered" evidence="1">
    <location>
        <begin position="1"/>
        <end position="77"/>
    </location>
</feature>
<gene>
    <name evidence="2" type="ORF">H7F51_11055</name>
</gene>
<dbReference type="AlphaFoldDB" id="A0A7X1FSB9"/>
<organism evidence="2 3">
    <name type="scientific">Novosphingobium flavum</name>
    <dbReference type="NCBI Taxonomy" id="1778672"/>
    <lineage>
        <taxon>Bacteria</taxon>
        <taxon>Pseudomonadati</taxon>
        <taxon>Pseudomonadota</taxon>
        <taxon>Alphaproteobacteria</taxon>
        <taxon>Sphingomonadales</taxon>
        <taxon>Sphingomonadaceae</taxon>
        <taxon>Novosphingobium</taxon>
    </lineage>
</organism>
<keyword evidence="3" id="KW-1185">Reference proteome</keyword>
<reference evidence="2 3" key="1">
    <citation type="submission" date="2020-08" db="EMBL/GenBank/DDBJ databases">
        <title>The genome sequence of type strain Novosphingobium flavum NBRC 111647.</title>
        <authorList>
            <person name="Liu Y."/>
        </authorList>
    </citation>
    <scope>NUCLEOTIDE SEQUENCE [LARGE SCALE GENOMIC DNA]</scope>
    <source>
        <strain evidence="2 3">NBRC 111647</strain>
    </source>
</reference>
<dbReference type="Proteomes" id="UP000566813">
    <property type="component" value="Unassembled WGS sequence"/>
</dbReference>
<protein>
    <submittedName>
        <fullName evidence="2">Uncharacterized protein</fullName>
    </submittedName>
</protein>